<evidence type="ECO:0000313" key="18">
    <source>
        <dbReference type="Proteomes" id="UP000076079"/>
    </source>
</evidence>
<evidence type="ECO:0000256" key="13">
    <source>
        <dbReference type="SAM" id="MobiDB-lite"/>
    </source>
</evidence>
<sequence length="601" mass="64125">MSTDPSSEAPTGFSSLGLSDALVSAVSALGYEEPTPIQREAIPVLLDGKDVLGMAGTGTGKTAAFALPMIELLSRKGAKSLAPRGLVLVPTRELAMQVAEALHKYARGTDLAVAPLYGGAPMDVQIRALRRGVSIVVATPGRALDHLRRHTLDLRALRIVVLDEADEMIDMGFAEDIESILANAPDERQTALFAATMAPRLESIASTHLTDPVRVAIAKEKRAAGKLPRIRQVAYLVPRQQKTAALGRVLDVETPSSAIVFCRTRTEVDELTDTLAAHGYGAKALHGGMEQKARDRVMQMFRTGQADVLVATDVAARGLDIEHVSHVVNYDLPMTPEVYVHRIGRTGRAGREGMAISLVDPRQHRQLRSIEGAVRSKIEILPIPTEADLQARRLDTTLAAVRAQIVEGGLEQARAVVDRLAQEFDVLDVAAAAIRLLHDDPAGTTTTKGKAKGGSKREAGEAAAGPSLDEAMAAAERRPAYSERPARGRDDEERPRRAREGKEGPPSRPSRAGGPRGAGGARAVLHINIGKAAGVRPADLVGAIAGEADVDSGVIGAIRIGEESSLVDVPEALATRIMISLRNAKVRGRRVMVRKDRGDRE</sequence>
<dbReference type="PATRIC" id="fig|1813736.3.peg.6483"/>
<dbReference type="InterPro" id="IPR005580">
    <property type="entry name" value="DbpA/CsdA_RNA-bd_dom"/>
</dbReference>
<evidence type="ECO:0000256" key="12">
    <source>
        <dbReference type="RuleBase" id="RU000492"/>
    </source>
</evidence>
<evidence type="ECO:0000256" key="2">
    <source>
        <dbReference type="ARBA" id="ARBA00022490"/>
    </source>
</evidence>
<evidence type="ECO:0000256" key="11">
    <source>
        <dbReference type="PROSITE-ProRule" id="PRU00552"/>
    </source>
</evidence>
<evidence type="ECO:0000256" key="9">
    <source>
        <dbReference type="ARBA" id="ARBA00047984"/>
    </source>
</evidence>
<dbReference type="RefSeq" id="WP_110174303.1">
    <property type="nucleotide sequence ID" value="NZ_CP015136.1"/>
</dbReference>
<dbReference type="InterPro" id="IPR000629">
    <property type="entry name" value="RNA-helicase_DEAD-box_CS"/>
</dbReference>
<evidence type="ECO:0000259" key="14">
    <source>
        <dbReference type="PROSITE" id="PS51192"/>
    </source>
</evidence>
<dbReference type="CDD" id="cd12252">
    <property type="entry name" value="RRM_DbpA"/>
    <property type="match status" value="1"/>
</dbReference>
<dbReference type="FunFam" id="3.40.50.300:FF:000108">
    <property type="entry name" value="ATP-dependent RNA helicase RhlE"/>
    <property type="match status" value="1"/>
</dbReference>
<keyword evidence="3 12" id="KW-0547">Nucleotide-binding</keyword>
<dbReference type="InterPro" id="IPR001650">
    <property type="entry name" value="Helicase_C-like"/>
</dbReference>
<dbReference type="GO" id="GO:0042255">
    <property type="term" value="P:ribosome assembly"/>
    <property type="evidence" value="ECO:0007669"/>
    <property type="project" value="UniProtKB-ARBA"/>
</dbReference>
<accession>A0A143PYL9</accession>
<dbReference type="Pfam" id="PF00270">
    <property type="entry name" value="DEAD"/>
    <property type="match status" value="1"/>
</dbReference>
<keyword evidence="7" id="KW-0346">Stress response</keyword>
<evidence type="ECO:0000256" key="3">
    <source>
        <dbReference type="ARBA" id="ARBA00022741"/>
    </source>
</evidence>
<dbReference type="STRING" id="1855912.LuPra_06173"/>
<keyword evidence="4 12" id="KW-0378">Hydrolase</keyword>
<keyword evidence="18" id="KW-1185">Reference proteome</keyword>
<dbReference type="CDD" id="cd18787">
    <property type="entry name" value="SF2_C_DEAD"/>
    <property type="match status" value="1"/>
</dbReference>
<feature type="domain" description="Helicase C-terminal" evidence="15">
    <location>
        <begin position="229"/>
        <end position="389"/>
    </location>
</feature>
<dbReference type="GO" id="GO:0005829">
    <property type="term" value="C:cytosol"/>
    <property type="evidence" value="ECO:0007669"/>
    <property type="project" value="TreeGrafter"/>
</dbReference>
<dbReference type="EMBL" id="CP015136">
    <property type="protein sequence ID" value="AMY12889.1"/>
    <property type="molecule type" value="Genomic_DNA"/>
</dbReference>
<dbReference type="SMART" id="SM00490">
    <property type="entry name" value="HELICc"/>
    <property type="match status" value="1"/>
</dbReference>
<dbReference type="InterPro" id="IPR011545">
    <property type="entry name" value="DEAD/DEAH_box_helicase_dom"/>
</dbReference>
<feature type="domain" description="Helicase ATP-binding" evidence="14">
    <location>
        <begin position="42"/>
        <end position="215"/>
    </location>
</feature>
<dbReference type="SMART" id="SM00487">
    <property type="entry name" value="DEXDc"/>
    <property type="match status" value="1"/>
</dbReference>
<protein>
    <recommendedName>
        <fullName evidence="10">DEAD-box ATP-dependent RNA helicase RhpA</fullName>
        <ecNumber evidence="1">3.6.4.13</ecNumber>
    </recommendedName>
</protein>
<dbReference type="GO" id="GO:0009266">
    <property type="term" value="P:response to temperature stimulus"/>
    <property type="evidence" value="ECO:0007669"/>
    <property type="project" value="UniProtKB-ARBA"/>
</dbReference>
<dbReference type="CDD" id="cd00268">
    <property type="entry name" value="DEADc"/>
    <property type="match status" value="1"/>
</dbReference>
<dbReference type="KEGG" id="abac:LuPra_06173"/>
<dbReference type="Pfam" id="PF00271">
    <property type="entry name" value="Helicase_C"/>
    <property type="match status" value="1"/>
</dbReference>
<dbReference type="PANTHER" id="PTHR47959:SF1">
    <property type="entry name" value="ATP-DEPENDENT RNA HELICASE DBPA"/>
    <property type="match status" value="1"/>
</dbReference>
<name>A0A143PYL9_LUTPR</name>
<dbReference type="InterPro" id="IPR050079">
    <property type="entry name" value="DEAD_box_RNA_helicase"/>
</dbReference>
<dbReference type="InterPro" id="IPR044742">
    <property type="entry name" value="DEAD/DEAH_RhlB"/>
</dbReference>
<dbReference type="OrthoDB" id="9805696at2"/>
<evidence type="ECO:0000256" key="10">
    <source>
        <dbReference type="ARBA" id="ARBA00074363"/>
    </source>
</evidence>
<feature type="region of interest" description="Disordered" evidence="13">
    <location>
        <begin position="440"/>
        <end position="519"/>
    </location>
</feature>
<evidence type="ECO:0000256" key="1">
    <source>
        <dbReference type="ARBA" id="ARBA00012552"/>
    </source>
</evidence>
<gene>
    <name evidence="17" type="primary">deaD</name>
    <name evidence="17" type="ORF">LuPra_06173</name>
</gene>
<organism evidence="17 18">
    <name type="scientific">Luteitalea pratensis</name>
    <dbReference type="NCBI Taxonomy" id="1855912"/>
    <lineage>
        <taxon>Bacteria</taxon>
        <taxon>Pseudomonadati</taxon>
        <taxon>Acidobacteriota</taxon>
        <taxon>Vicinamibacteria</taxon>
        <taxon>Vicinamibacterales</taxon>
        <taxon>Vicinamibacteraceae</taxon>
        <taxon>Luteitalea</taxon>
    </lineage>
</organism>
<keyword evidence="6 12" id="KW-0067">ATP-binding</keyword>
<dbReference type="InterPro" id="IPR012677">
    <property type="entry name" value="Nucleotide-bd_a/b_plait_sf"/>
</dbReference>
<dbReference type="PROSITE" id="PS51192">
    <property type="entry name" value="HELICASE_ATP_BIND_1"/>
    <property type="match status" value="1"/>
</dbReference>
<keyword evidence="5 12" id="KW-0347">Helicase</keyword>
<dbReference type="EC" id="3.6.4.13" evidence="1"/>
<dbReference type="GO" id="GO:0016887">
    <property type="term" value="F:ATP hydrolysis activity"/>
    <property type="evidence" value="ECO:0007669"/>
    <property type="project" value="RHEA"/>
</dbReference>
<dbReference type="PROSITE" id="PS00039">
    <property type="entry name" value="DEAD_ATP_HELICASE"/>
    <property type="match status" value="1"/>
</dbReference>
<proteinExistence type="inferred from homology"/>
<dbReference type="PANTHER" id="PTHR47959">
    <property type="entry name" value="ATP-DEPENDENT RNA HELICASE RHLE-RELATED"/>
    <property type="match status" value="1"/>
</dbReference>
<evidence type="ECO:0000313" key="17">
    <source>
        <dbReference type="EMBL" id="AMY12889.1"/>
    </source>
</evidence>
<dbReference type="InterPro" id="IPR027417">
    <property type="entry name" value="P-loop_NTPase"/>
</dbReference>
<feature type="domain" description="DEAD-box RNA helicase Q" evidence="16">
    <location>
        <begin position="11"/>
        <end position="39"/>
    </location>
</feature>
<dbReference type="PROSITE" id="PS51195">
    <property type="entry name" value="Q_MOTIF"/>
    <property type="match status" value="1"/>
</dbReference>
<reference evidence="17 18" key="1">
    <citation type="journal article" date="2016" name="Genome Announc.">
        <title>First Complete Genome Sequence of a Subdivision 6 Acidobacterium Strain.</title>
        <authorList>
            <person name="Huang S."/>
            <person name="Vieira S."/>
            <person name="Bunk B."/>
            <person name="Riedel T."/>
            <person name="Sproer C."/>
            <person name="Overmann J."/>
        </authorList>
    </citation>
    <scope>NUCLEOTIDE SEQUENCE [LARGE SCALE GENOMIC DNA]</scope>
    <source>
        <strain evidence="18">DSM 100886 HEG_-6_39</strain>
    </source>
</reference>
<dbReference type="Proteomes" id="UP000076079">
    <property type="component" value="Chromosome"/>
</dbReference>
<evidence type="ECO:0000256" key="8">
    <source>
        <dbReference type="ARBA" id="ARBA00038437"/>
    </source>
</evidence>
<evidence type="ECO:0000259" key="16">
    <source>
        <dbReference type="PROSITE" id="PS51195"/>
    </source>
</evidence>
<feature type="short sequence motif" description="Q motif" evidence="11">
    <location>
        <begin position="11"/>
        <end position="39"/>
    </location>
</feature>
<dbReference type="Gene3D" id="3.40.50.300">
    <property type="entry name" value="P-loop containing nucleotide triphosphate hydrolases"/>
    <property type="match status" value="2"/>
</dbReference>
<evidence type="ECO:0000259" key="15">
    <source>
        <dbReference type="PROSITE" id="PS51194"/>
    </source>
</evidence>
<dbReference type="GO" id="GO:0003676">
    <property type="term" value="F:nucleic acid binding"/>
    <property type="evidence" value="ECO:0007669"/>
    <property type="project" value="InterPro"/>
</dbReference>
<evidence type="ECO:0000256" key="4">
    <source>
        <dbReference type="ARBA" id="ARBA00022801"/>
    </source>
</evidence>
<dbReference type="SUPFAM" id="SSF52540">
    <property type="entry name" value="P-loop containing nucleoside triphosphate hydrolases"/>
    <property type="match status" value="1"/>
</dbReference>
<feature type="compositionally biased region" description="Basic and acidic residues" evidence="13">
    <location>
        <begin position="475"/>
        <end position="505"/>
    </location>
</feature>
<evidence type="ECO:0000256" key="5">
    <source>
        <dbReference type="ARBA" id="ARBA00022806"/>
    </source>
</evidence>
<dbReference type="AlphaFoldDB" id="A0A143PYL9"/>
<dbReference type="GO" id="GO:0003724">
    <property type="term" value="F:RNA helicase activity"/>
    <property type="evidence" value="ECO:0007669"/>
    <property type="project" value="UniProtKB-EC"/>
</dbReference>
<keyword evidence="2" id="KW-0963">Cytoplasm</keyword>
<dbReference type="PROSITE" id="PS51194">
    <property type="entry name" value="HELICASE_CTER"/>
    <property type="match status" value="1"/>
</dbReference>
<reference evidence="18" key="2">
    <citation type="submission" date="2016-04" db="EMBL/GenBank/DDBJ databases">
        <title>First Complete Genome Sequence of a Subdivision 6 Acidobacterium.</title>
        <authorList>
            <person name="Huang S."/>
            <person name="Vieira S."/>
            <person name="Bunk B."/>
            <person name="Riedel T."/>
            <person name="Sproeer C."/>
            <person name="Overmann J."/>
        </authorList>
    </citation>
    <scope>NUCLEOTIDE SEQUENCE [LARGE SCALE GENOMIC DNA]</scope>
    <source>
        <strain evidence="18">DSM 100886 HEG_-6_39</strain>
    </source>
</reference>
<evidence type="ECO:0000256" key="6">
    <source>
        <dbReference type="ARBA" id="ARBA00022840"/>
    </source>
</evidence>
<dbReference type="InterPro" id="IPR014014">
    <property type="entry name" value="RNA_helicase_DEAD_Q_motif"/>
</dbReference>
<dbReference type="Pfam" id="PF25399">
    <property type="entry name" value="DeaD_dimer"/>
    <property type="match status" value="1"/>
</dbReference>
<dbReference type="Pfam" id="PF03880">
    <property type="entry name" value="DbpA"/>
    <property type="match status" value="1"/>
</dbReference>
<dbReference type="GO" id="GO:0005524">
    <property type="term" value="F:ATP binding"/>
    <property type="evidence" value="ECO:0007669"/>
    <property type="project" value="UniProtKB-KW"/>
</dbReference>
<evidence type="ECO:0000256" key="7">
    <source>
        <dbReference type="ARBA" id="ARBA00023016"/>
    </source>
</evidence>
<comment type="similarity">
    <text evidence="8 12">Belongs to the DEAD box helicase family.</text>
</comment>
<dbReference type="InterPro" id="IPR014001">
    <property type="entry name" value="Helicase_ATP-bd"/>
</dbReference>
<dbReference type="InterPro" id="IPR057325">
    <property type="entry name" value="DeaD_dimer"/>
</dbReference>
<dbReference type="Gene3D" id="3.30.70.330">
    <property type="match status" value="1"/>
</dbReference>
<comment type="catalytic activity">
    <reaction evidence="9">
        <text>ATP + H2O = ADP + phosphate + H(+)</text>
        <dbReference type="Rhea" id="RHEA:13065"/>
        <dbReference type="ChEBI" id="CHEBI:15377"/>
        <dbReference type="ChEBI" id="CHEBI:15378"/>
        <dbReference type="ChEBI" id="CHEBI:30616"/>
        <dbReference type="ChEBI" id="CHEBI:43474"/>
        <dbReference type="ChEBI" id="CHEBI:456216"/>
        <dbReference type="EC" id="3.6.4.13"/>
    </reaction>
</comment>